<evidence type="ECO:0000313" key="3">
    <source>
        <dbReference type="EMBL" id="MEO3714295.1"/>
    </source>
</evidence>
<feature type="compositionally biased region" description="Polar residues" evidence="1">
    <location>
        <begin position="1"/>
        <end position="13"/>
    </location>
</feature>
<dbReference type="EMBL" id="JBDPZC010000007">
    <property type="protein sequence ID" value="MEO3714295.1"/>
    <property type="molecule type" value="Genomic_DNA"/>
</dbReference>
<evidence type="ECO:0000313" key="4">
    <source>
        <dbReference type="Proteomes" id="UP001462640"/>
    </source>
</evidence>
<organism evidence="3 4">
    <name type="scientific">Roseateles flavus</name>
    <dbReference type="NCBI Taxonomy" id="3149041"/>
    <lineage>
        <taxon>Bacteria</taxon>
        <taxon>Pseudomonadati</taxon>
        <taxon>Pseudomonadota</taxon>
        <taxon>Betaproteobacteria</taxon>
        <taxon>Burkholderiales</taxon>
        <taxon>Sphaerotilaceae</taxon>
        <taxon>Roseateles</taxon>
    </lineage>
</organism>
<comment type="caution">
    <text evidence="3">The sequence shown here is derived from an EMBL/GenBank/DDBJ whole genome shotgun (WGS) entry which is preliminary data.</text>
</comment>
<evidence type="ECO:0000256" key="1">
    <source>
        <dbReference type="SAM" id="MobiDB-lite"/>
    </source>
</evidence>
<dbReference type="InterPro" id="IPR045361">
    <property type="entry name" value="CIS_tube_prot_N"/>
</dbReference>
<proteinExistence type="predicted"/>
<dbReference type="RefSeq" id="WP_347611404.1">
    <property type="nucleotide sequence ID" value="NZ_JBDPZC010000007.1"/>
</dbReference>
<keyword evidence="4" id="KW-1185">Reference proteome</keyword>
<dbReference type="Pfam" id="PF05489">
    <property type="entry name" value="Phage_tail_X"/>
    <property type="match status" value="1"/>
</dbReference>
<evidence type="ECO:0000259" key="2">
    <source>
        <dbReference type="Pfam" id="PF19266"/>
    </source>
</evidence>
<feature type="domain" description="Contractile injection system tube protein N-terminal" evidence="2">
    <location>
        <begin position="20"/>
        <end position="157"/>
    </location>
</feature>
<dbReference type="Proteomes" id="UP001462640">
    <property type="component" value="Unassembled WGS sequence"/>
</dbReference>
<dbReference type="InterPro" id="IPR008861">
    <property type="entry name" value="GpX-like"/>
</dbReference>
<dbReference type="Pfam" id="PF19266">
    <property type="entry name" value="CIS_tube"/>
    <property type="match status" value="1"/>
</dbReference>
<reference evidence="3 4" key="1">
    <citation type="submission" date="2024-05" db="EMBL/GenBank/DDBJ databases">
        <title>Roseateles sp. 2.12 16S ribosomal RNA gene Genome sequencing and assembly.</title>
        <authorList>
            <person name="Woo H."/>
        </authorList>
    </citation>
    <scope>NUCLEOTIDE SEQUENCE [LARGE SCALE GENOMIC DNA]</scope>
    <source>
        <strain evidence="3 4">2.12</strain>
    </source>
</reference>
<accession>A0ABV0GGU0</accession>
<protein>
    <submittedName>
        <fullName evidence="3">Peptidoglycan-binding protein</fullName>
    </submittedName>
</protein>
<name>A0ABV0GGU0_9BURK</name>
<feature type="region of interest" description="Disordered" evidence="1">
    <location>
        <begin position="1"/>
        <end position="25"/>
    </location>
</feature>
<gene>
    <name evidence="3" type="ORF">ABDJ40_16140</name>
</gene>
<sequence length="222" mass="24781">MSKQPLTITQLVPNSDPPTPDTGKRFKVQINPAEFTHSREIRYNKRRTQGQNRNRMRFSAVEPDSISFSLVLDGTGAVGGEGPVVEVVTQLEQLCRIVYNYDSSAHEPNHVQVAWGTLIFNGRLQSFSTQYTLFKPSGAPLRAHCEMSFMGFASNSQANLEANRSSPDLSHSVLVVDGDTLPLLCLRIYGDARYYPEVAAFNGLREFRRLPAGLRLHFPPLS</sequence>